<gene>
    <name evidence="1" type="ORF">L6164_005484</name>
</gene>
<protein>
    <submittedName>
        <fullName evidence="1">Uncharacterized protein</fullName>
    </submittedName>
</protein>
<evidence type="ECO:0000313" key="2">
    <source>
        <dbReference type="Proteomes" id="UP000828941"/>
    </source>
</evidence>
<proteinExistence type="predicted"/>
<comment type="caution">
    <text evidence="1">The sequence shown here is derived from an EMBL/GenBank/DDBJ whole genome shotgun (WGS) entry which is preliminary data.</text>
</comment>
<dbReference type="EMBL" id="CM039428">
    <property type="protein sequence ID" value="KAI4351098.1"/>
    <property type="molecule type" value="Genomic_DNA"/>
</dbReference>
<sequence length="114" mass="13029">MEPCIISFILLAYTRKPAQCIFFLVIWDYSAVIFPFCTCLYLRHDSSGQFLRRSSRRVPSALNLCHLRRQDLLFSIAIPDLVGRSLSFISELLCLIFDYGFCEGRDGVIVEAGL</sequence>
<accession>A0ACB9PRF5</accession>
<dbReference type="Proteomes" id="UP000828941">
    <property type="component" value="Chromosome 3"/>
</dbReference>
<organism evidence="1 2">
    <name type="scientific">Bauhinia variegata</name>
    <name type="common">Purple orchid tree</name>
    <name type="synonym">Phanera variegata</name>
    <dbReference type="NCBI Taxonomy" id="167791"/>
    <lineage>
        <taxon>Eukaryota</taxon>
        <taxon>Viridiplantae</taxon>
        <taxon>Streptophyta</taxon>
        <taxon>Embryophyta</taxon>
        <taxon>Tracheophyta</taxon>
        <taxon>Spermatophyta</taxon>
        <taxon>Magnoliopsida</taxon>
        <taxon>eudicotyledons</taxon>
        <taxon>Gunneridae</taxon>
        <taxon>Pentapetalae</taxon>
        <taxon>rosids</taxon>
        <taxon>fabids</taxon>
        <taxon>Fabales</taxon>
        <taxon>Fabaceae</taxon>
        <taxon>Cercidoideae</taxon>
        <taxon>Cercideae</taxon>
        <taxon>Bauhiniinae</taxon>
        <taxon>Bauhinia</taxon>
    </lineage>
</organism>
<evidence type="ECO:0000313" key="1">
    <source>
        <dbReference type="EMBL" id="KAI4351098.1"/>
    </source>
</evidence>
<reference evidence="1 2" key="1">
    <citation type="journal article" date="2022" name="DNA Res.">
        <title>Chromosomal-level genome assembly of the orchid tree Bauhinia variegata (Leguminosae; Cercidoideae) supports the allotetraploid origin hypothesis of Bauhinia.</title>
        <authorList>
            <person name="Zhong Y."/>
            <person name="Chen Y."/>
            <person name="Zheng D."/>
            <person name="Pang J."/>
            <person name="Liu Y."/>
            <person name="Luo S."/>
            <person name="Meng S."/>
            <person name="Qian L."/>
            <person name="Wei D."/>
            <person name="Dai S."/>
            <person name="Zhou R."/>
        </authorList>
    </citation>
    <scope>NUCLEOTIDE SEQUENCE [LARGE SCALE GENOMIC DNA]</scope>
    <source>
        <strain evidence="1">BV-YZ2020</strain>
    </source>
</reference>
<name>A0ACB9PRF5_BAUVA</name>
<keyword evidence="2" id="KW-1185">Reference proteome</keyword>